<dbReference type="PANTHER" id="PTHR37984">
    <property type="entry name" value="PROTEIN CBG26694"/>
    <property type="match status" value="1"/>
</dbReference>
<dbReference type="InterPro" id="IPR050951">
    <property type="entry name" value="Retrovirus_Pol_polyprotein"/>
</dbReference>
<evidence type="ECO:0000256" key="5">
    <source>
        <dbReference type="ARBA" id="ARBA00023268"/>
    </source>
</evidence>
<dbReference type="CDD" id="cd09274">
    <property type="entry name" value="RNase_HI_RT_Ty3"/>
    <property type="match status" value="1"/>
</dbReference>
<keyword evidence="1" id="KW-0808">Transferase</keyword>
<reference evidence="9" key="1">
    <citation type="submission" date="2022-06" db="EMBL/GenBank/DDBJ databases">
        <authorList>
            <person name="Berger JAMES D."/>
            <person name="Berger JAMES D."/>
        </authorList>
    </citation>
    <scope>NUCLEOTIDE SEQUENCE [LARGE SCALE GENOMIC DNA]</scope>
</reference>
<reference evidence="10" key="2">
    <citation type="submission" date="2023-11" db="UniProtKB">
        <authorList>
            <consortium name="WormBaseParasite"/>
        </authorList>
    </citation>
    <scope>IDENTIFICATION</scope>
</reference>
<dbReference type="GO" id="GO:0003676">
    <property type="term" value="F:nucleic acid binding"/>
    <property type="evidence" value="ECO:0007669"/>
    <property type="project" value="InterPro"/>
</dbReference>
<dbReference type="FunFam" id="3.30.420.10:FF:000063">
    <property type="entry name" value="Retrovirus-related Pol polyprotein from transposon 297-like Protein"/>
    <property type="match status" value="1"/>
</dbReference>
<evidence type="ECO:0000259" key="8">
    <source>
        <dbReference type="PROSITE" id="PS50994"/>
    </source>
</evidence>
<keyword evidence="4" id="KW-0378">Hydrolase</keyword>
<proteinExistence type="predicted"/>
<dbReference type="InterPro" id="IPR012337">
    <property type="entry name" value="RNaseH-like_sf"/>
</dbReference>
<dbReference type="InterPro" id="IPR001584">
    <property type="entry name" value="Integrase_cat-core"/>
</dbReference>
<dbReference type="Proteomes" id="UP000050792">
    <property type="component" value="Unassembled WGS sequence"/>
</dbReference>
<feature type="domain" description="Integrase catalytic" evidence="8">
    <location>
        <begin position="1066"/>
        <end position="1219"/>
    </location>
</feature>
<dbReference type="Pfam" id="PF00665">
    <property type="entry name" value="rve"/>
    <property type="match status" value="1"/>
</dbReference>
<dbReference type="PANTHER" id="PTHR37984:SF5">
    <property type="entry name" value="PROTEIN NYNRIN-LIKE"/>
    <property type="match status" value="1"/>
</dbReference>
<keyword evidence="9" id="KW-1185">Reference proteome</keyword>
<name>A0AA85FMN7_9TREM</name>
<dbReference type="InterPro" id="IPR043502">
    <property type="entry name" value="DNA/RNA_pol_sf"/>
</dbReference>
<dbReference type="Pfam" id="PF17919">
    <property type="entry name" value="RT_RNaseH_2"/>
    <property type="match status" value="1"/>
</dbReference>
<feature type="domain" description="Reverse transcriptase" evidence="7">
    <location>
        <begin position="509"/>
        <end position="687"/>
    </location>
</feature>
<dbReference type="CDD" id="cd01647">
    <property type="entry name" value="RT_LTR"/>
    <property type="match status" value="1"/>
</dbReference>
<dbReference type="FunFam" id="3.10.20.370:FF:000001">
    <property type="entry name" value="Retrovirus-related Pol polyprotein from transposon 17.6-like protein"/>
    <property type="match status" value="1"/>
</dbReference>
<dbReference type="InterPro" id="IPR021109">
    <property type="entry name" value="Peptidase_aspartic_dom_sf"/>
</dbReference>
<dbReference type="Gene3D" id="3.30.70.270">
    <property type="match status" value="2"/>
</dbReference>
<accession>A0AA85FMN7</accession>
<dbReference type="Gene3D" id="3.30.420.10">
    <property type="entry name" value="Ribonuclease H-like superfamily/Ribonuclease H"/>
    <property type="match status" value="1"/>
</dbReference>
<dbReference type="InterPro" id="IPR055510">
    <property type="entry name" value="DUF7083"/>
</dbReference>
<dbReference type="SUPFAM" id="SSF53098">
    <property type="entry name" value="Ribonuclease H-like"/>
    <property type="match status" value="1"/>
</dbReference>
<dbReference type="GO" id="GO:0016779">
    <property type="term" value="F:nucleotidyltransferase activity"/>
    <property type="evidence" value="ECO:0007669"/>
    <property type="project" value="UniProtKB-KW"/>
</dbReference>
<keyword evidence="3" id="KW-0540">Nuclease</keyword>
<evidence type="ECO:0000313" key="9">
    <source>
        <dbReference type="Proteomes" id="UP000050792"/>
    </source>
</evidence>
<organism evidence="9 10">
    <name type="scientific">Schistosoma rodhaini</name>
    <dbReference type="NCBI Taxonomy" id="6188"/>
    <lineage>
        <taxon>Eukaryota</taxon>
        <taxon>Metazoa</taxon>
        <taxon>Spiralia</taxon>
        <taxon>Lophotrochozoa</taxon>
        <taxon>Platyhelminthes</taxon>
        <taxon>Trematoda</taxon>
        <taxon>Digenea</taxon>
        <taxon>Strigeidida</taxon>
        <taxon>Schistosomatoidea</taxon>
        <taxon>Schistosomatidae</taxon>
        <taxon>Schistosoma</taxon>
    </lineage>
</organism>
<evidence type="ECO:0000256" key="6">
    <source>
        <dbReference type="SAM" id="MobiDB-lite"/>
    </source>
</evidence>
<dbReference type="Pfam" id="PF17921">
    <property type="entry name" value="Integrase_H2C2"/>
    <property type="match status" value="1"/>
</dbReference>
<evidence type="ECO:0000313" key="10">
    <source>
        <dbReference type="WBParaSite" id="SRDH1_56030.1"/>
    </source>
</evidence>
<dbReference type="SUPFAM" id="SSF56672">
    <property type="entry name" value="DNA/RNA polymerases"/>
    <property type="match status" value="1"/>
</dbReference>
<feature type="region of interest" description="Disordered" evidence="6">
    <location>
        <begin position="1319"/>
        <end position="1350"/>
    </location>
</feature>
<dbReference type="SUPFAM" id="SSF50630">
    <property type="entry name" value="Acid proteases"/>
    <property type="match status" value="1"/>
</dbReference>
<dbReference type="InterPro" id="IPR043128">
    <property type="entry name" value="Rev_trsase/Diguanyl_cyclase"/>
</dbReference>
<sequence>MSITFDQFEAFLERHEKRFEQFQMRMLETLTQQMNLNKNGLTDVSAKSHADCIIDSIHEFHFDGLAGVTFESWYKKYEDVFNVDLETFDDAAKVRVLLRKLGTIEHERYTNYILPKNPRDISFEETTKILSQIFGEQSSLFNIRYQCLKIVKAGNDDWVQHASIIKRECERFKLSAMTEDQFKCLVFVCSLQSSEDADIRTRILSKIEQCPNITLQEVTTECQHLVNLKHDTSMVENNGRLPYVQAVSGKQKQNITIKKPPSACWFCGELHYKRFCPYRNYRCTRCQLKGHKETCCKKKMHCRPSSVHFRRRKICSSINRIMVAHTRTEHNRRKYVTLEINGRCARLQLDTASDISLISRKTWSHIGKPSVLPTTQLAHSASGGKLNIVGEIYYPVRKGDVQNNVKVYLTGSPGLDLLGLDLIEMLHLADQPINYICSRVKSGVPTEQNLRNLVLQKHSQVFTEELGECRKVKARLTVRPGARPVFRPKRPVPYAALPIVEQELERLQRSGIIEPVNFSDWAAPIVIVKKLNGDIRLCADYSTGLNDALEAHQYPLPVPEDLFAKLNGGKYFAKLDLSEAYLQIPVAEECKHYLTINTHKGLFRYNRLPFGVKTAPSIFQQVMDTMLQDIPGTAAYLDDILIMGTDYADLDKKLDTVLKRIEDYGFRLRAEKCDFYMEQVHYLGFIIDKNGRRPDPENIKAIKTMPPPTDVTTLRSFLGMISHYGVFLPDLHRWRAPLNDLLKKDTKWVWSRECQDAFSKLKKLLSSNLLLAHYDPALPIVLAADASNYGIGAVISHIYPDRSEKAIVHASRSLTVTERNYSQIEKEALAIIFAVKKFHKMLFGRQFTLLTDHKPLLTVFGSKKGIPVYTANRLQRWATTLLGYDFKIKYNPTTNFGQADALSRLISSQTKHEEDVLVAAVEAEAEVQAVLTDAIAALPITYENIKEASKRDNTLKTILHFLLNKWPSERLQGEILQCFRRRESLTIVDSCIMFGQRVVILSTRRRRVLKQFHMGHPGMSKMKSLARSYVYWPSMDQEIERLCQTCESCLEAAKNPVKVKPQPWPKPDGPWQRLHADFAGPIHGKNFLVIVDAYTKWPEVYEMRSTTSENTISKLSSLFACFGVPEILVTDNGTQFASSTFKRFCSENGIRHLQFPPYHPQSNGQAERFVDTIKRALLKGGREGNPKQVVRRFLMTYRVTPNPMVPEGKSPAECMFGRKIRTIFDKILPPKKTTKPEQEYQMSDRSLKVGEKVMVKWYQGGQKWKLGVIERRIGKVLYLVRTRDGKCVRHINQIRKDHRTATDTRLPLHLLVDITQESPEECRNQRKRKSGNAQPTRVLSRKRRATEMFQVDPKRKSYITNFKGGRCKDGPSVDSRKP</sequence>
<evidence type="ECO:0008006" key="11">
    <source>
        <dbReference type="Google" id="ProtNLM"/>
    </source>
</evidence>
<protein>
    <recommendedName>
        <fullName evidence="11">Reverse transcriptase</fullName>
    </recommendedName>
</protein>
<dbReference type="Gene3D" id="3.10.10.10">
    <property type="entry name" value="HIV Type 1 Reverse Transcriptase, subunit A, domain 1"/>
    <property type="match status" value="1"/>
</dbReference>
<dbReference type="Pfam" id="PF00078">
    <property type="entry name" value="RVT_1"/>
    <property type="match status" value="1"/>
</dbReference>
<dbReference type="GO" id="GO:0004519">
    <property type="term" value="F:endonuclease activity"/>
    <property type="evidence" value="ECO:0007669"/>
    <property type="project" value="UniProtKB-KW"/>
</dbReference>
<dbReference type="FunFam" id="1.10.340.70:FF:000003">
    <property type="entry name" value="Protein CBG25708"/>
    <property type="match status" value="1"/>
</dbReference>
<dbReference type="Pfam" id="PF23309">
    <property type="entry name" value="DUF7083"/>
    <property type="match status" value="1"/>
</dbReference>
<keyword evidence="4" id="KW-0255">Endonuclease</keyword>
<evidence type="ECO:0000256" key="2">
    <source>
        <dbReference type="ARBA" id="ARBA00022695"/>
    </source>
</evidence>
<dbReference type="PROSITE" id="PS50878">
    <property type="entry name" value="RT_POL"/>
    <property type="match status" value="1"/>
</dbReference>
<dbReference type="InterPro" id="IPR041577">
    <property type="entry name" value="RT_RNaseH_2"/>
</dbReference>
<keyword evidence="5" id="KW-0511">Multifunctional enzyme</keyword>
<dbReference type="FunFam" id="3.30.70.270:FF:000020">
    <property type="entry name" value="Transposon Tf2-6 polyprotein-like Protein"/>
    <property type="match status" value="1"/>
</dbReference>
<dbReference type="InterPro" id="IPR041588">
    <property type="entry name" value="Integrase_H2C2"/>
</dbReference>
<evidence type="ECO:0000259" key="7">
    <source>
        <dbReference type="PROSITE" id="PS50878"/>
    </source>
</evidence>
<dbReference type="InterPro" id="IPR036397">
    <property type="entry name" value="RNaseH_sf"/>
</dbReference>
<dbReference type="InterPro" id="IPR000477">
    <property type="entry name" value="RT_dom"/>
</dbReference>
<evidence type="ECO:0000256" key="3">
    <source>
        <dbReference type="ARBA" id="ARBA00022722"/>
    </source>
</evidence>
<dbReference type="GO" id="GO:0015074">
    <property type="term" value="P:DNA integration"/>
    <property type="evidence" value="ECO:0007669"/>
    <property type="project" value="InterPro"/>
</dbReference>
<keyword evidence="2" id="KW-0548">Nucleotidyltransferase</keyword>
<dbReference type="Gene3D" id="1.10.340.70">
    <property type="match status" value="1"/>
</dbReference>
<dbReference type="WBParaSite" id="SRDH1_56030.1">
    <property type="protein sequence ID" value="SRDH1_56030.1"/>
    <property type="gene ID" value="SRDH1_56030"/>
</dbReference>
<evidence type="ECO:0000256" key="1">
    <source>
        <dbReference type="ARBA" id="ARBA00022679"/>
    </source>
</evidence>
<evidence type="ECO:0000256" key="4">
    <source>
        <dbReference type="ARBA" id="ARBA00022759"/>
    </source>
</evidence>
<dbReference type="PROSITE" id="PS50994">
    <property type="entry name" value="INTEGRASE"/>
    <property type="match status" value="1"/>
</dbReference>